<reference evidence="2" key="1">
    <citation type="submission" date="2014-05" db="EMBL/GenBank/DDBJ databases">
        <title>The genome and life-stage specific transcriptomes of Globodera pallida elucidate key aspects of plant parasitism by a cyst nematode.</title>
        <authorList>
            <person name="Cotton J.A."/>
            <person name="Lilley C.J."/>
            <person name="Jones L.M."/>
            <person name="Kikuchi T."/>
            <person name="Reid A.J."/>
            <person name="Thorpe P."/>
            <person name="Tsai I.J."/>
            <person name="Beasley H."/>
            <person name="Blok V."/>
            <person name="Cock P.J.A."/>
            <person name="Van den Akker S.E."/>
            <person name="Holroyd N."/>
            <person name="Hunt M."/>
            <person name="Mantelin S."/>
            <person name="Naghra H."/>
            <person name="Pain A."/>
            <person name="Palomares-Rius J.E."/>
            <person name="Zarowiecki M."/>
            <person name="Berriman M."/>
            <person name="Jones J.T."/>
            <person name="Urwin P.E."/>
        </authorList>
    </citation>
    <scope>NUCLEOTIDE SEQUENCE [LARGE SCALE GENOMIC DNA]</scope>
    <source>
        <strain evidence="2">Lindley</strain>
    </source>
</reference>
<dbReference type="AlphaFoldDB" id="A0A183CF16"/>
<dbReference type="Pfam" id="PF10551">
    <property type="entry name" value="MULE"/>
    <property type="match status" value="1"/>
</dbReference>
<reference evidence="3" key="2">
    <citation type="submission" date="2016-06" db="UniProtKB">
        <authorList>
            <consortium name="WormBaseParasite"/>
        </authorList>
    </citation>
    <scope>IDENTIFICATION</scope>
</reference>
<dbReference type="WBParaSite" id="GPLIN_001147100">
    <property type="protein sequence ID" value="GPLIN_001147100"/>
    <property type="gene ID" value="GPLIN_001147100"/>
</dbReference>
<sequence length="432" mass="49861">KTLRRGQEITHKEEGKWDAPVAQLEELPTDWVEDVGSSPTRGYHFAHSLLCKGRIWTDLNDQFLRLATPHTCPPNATRVETQNVTTTIKRRAIATLGPPAIIRSEALQNVPSPVGLIKRARREVNAPAAAPINLQQLVIPPAYQTYQPNRQMARRSNFFWRIRLFILKPGTKIHKGFWRHSFGRWADRMQDCYGDGTFSLAPPLFYQIYTILANSVPLPTYIKIASDYERMFSLIRRTWPNFAPTCFSIDFDRAISNAITSTYPECHIRYCFFHFVRNLQKKVKELNLWQRYTTEPAFAENVRMLTSVAFVPLCDIKLAVTALDMKFGHLAAFQPLLEWLITNYTGRPRPNGAWTQPLFDTTQWNLYQRTLSGDARTNNHAEGQHRRLQGAFKCRHPSLWHFIDVLRRDQKAVDINYASFVAGHDPPQKKPT</sequence>
<keyword evidence="2" id="KW-1185">Reference proteome</keyword>
<evidence type="ECO:0000313" key="2">
    <source>
        <dbReference type="Proteomes" id="UP000050741"/>
    </source>
</evidence>
<accession>A0A183CF16</accession>
<proteinExistence type="predicted"/>
<protein>
    <submittedName>
        <fullName evidence="3">MULE domain-containing protein</fullName>
    </submittedName>
</protein>
<evidence type="ECO:0000313" key="3">
    <source>
        <dbReference type="WBParaSite" id="GPLIN_001147100"/>
    </source>
</evidence>
<dbReference type="InterPro" id="IPR018289">
    <property type="entry name" value="MULE_transposase_dom"/>
</dbReference>
<evidence type="ECO:0000259" key="1">
    <source>
        <dbReference type="Pfam" id="PF10551"/>
    </source>
</evidence>
<feature type="domain" description="MULE transposase" evidence="1">
    <location>
        <begin position="227"/>
        <end position="278"/>
    </location>
</feature>
<organism evidence="2 3">
    <name type="scientific">Globodera pallida</name>
    <name type="common">Potato cyst nematode worm</name>
    <name type="synonym">Heterodera pallida</name>
    <dbReference type="NCBI Taxonomy" id="36090"/>
    <lineage>
        <taxon>Eukaryota</taxon>
        <taxon>Metazoa</taxon>
        <taxon>Ecdysozoa</taxon>
        <taxon>Nematoda</taxon>
        <taxon>Chromadorea</taxon>
        <taxon>Rhabditida</taxon>
        <taxon>Tylenchina</taxon>
        <taxon>Tylenchomorpha</taxon>
        <taxon>Tylenchoidea</taxon>
        <taxon>Heteroderidae</taxon>
        <taxon>Heteroderinae</taxon>
        <taxon>Globodera</taxon>
    </lineage>
</organism>
<name>A0A183CF16_GLOPA</name>
<dbReference type="Proteomes" id="UP000050741">
    <property type="component" value="Unassembled WGS sequence"/>
</dbReference>